<comment type="subcellular location">
    <subcellularLocation>
        <location evidence="1 9">Cell membrane</location>
        <topology evidence="1 9">Multi-pass membrane protein</topology>
    </subcellularLocation>
</comment>
<comment type="pathway">
    <text evidence="2 9">Cofactor biosynthesis; adenosylcobalamin biosynthesis.</text>
</comment>
<dbReference type="PANTHER" id="PTHR34308:SF1">
    <property type="entry name" value="COBALAMIN BIOSYNTHESIS PROTEIN CBIB"/>
    <property type="match status" value="1"/>
</dbReference>
<dbReference type="AlphaFoldDB" id="A0A927BVR0"/>
<feature type="transmembrane region" description="Helical" evidence="9">
    <location>
        <begin position="212"/>
        <end position="230"/>
    </location>
</feature>
<dbReference type="Pfam" id="PF03186">
    <property type="entry name" value="CobD_Cbib"/>
    <property type="match status" value="1"/>
</dbReference>
<proteinExistence type="inferred from homology"/>
<dbReference type="InterPro" id="IPR004485">
    <property type="entry name" value="Cobalamin_biosynth_CobD/CbiB"/>
</dbReference>
<name>A0A927BVR0_9BACL</name>
<evidence type="ECO:0000256" key="2">
    <source>
        <dbReference type="ARBA" id="ARBA00004953"/>
    </source>
</evidence>
<reference evidence="10" key="1">
    <citation type="submission" date="2020-09" db="EMBL/GenBank/DDBJ databases">
        <title>A novel bacterium of genus Paenibacillus, isolated from South China Sea.</title>
        <authorList>
            <person name="Huang H."/>
            <person name="Mo K."/>
            <person name="Hu Y."/>
        </authorList>
    </citation>
    <scope>NUCLEOTIDE SEQUENCE</scope>
    <source>
        <strain evidence="10">IB182496</strain>
    </source>
</reference>
<gene>
    <name evidence="9 10" type="primary">cobD</name>
    <name evidence="10" type="ORF">IDH44_16440</name>
</gene>
<dbReference type="HAMAP" id="MF_00024">
    <property type="entry name" value="CobD_CbiB"/>
    <property type="match status" value="1"/>
</dbReference>
<dbReference type="GO" id="GO:0015420">
    <property type="term" value="F:ABC-type vitamin B12 transporter activity"/>
    <property type="evidence" value="ECO:0007669"/>
    <property type="project" value="UniProtKB-UniRule"/>
</dbReference>
<feature type="transmembrane region" description="Helical" evidence="9">
    <location>
        <begin position="164"/>
        <end position="185"/>
    </location>
</feature>
<sequence length="329" mass="35038">MIGYSLQELLPMLCAAIALDWLIGDPRRPVHPVIRIGQLASVLERRLYPPEGAPPAMLRRRGAVLTSVTVLASGGAAWGLVWAADAIHPWLGYAVTTWLIATTIAVNGLRQAAMQVYRPLVAGRLDEARTYTGYIVGRDTGGLDAAGAARATVETVAENTVDAFVAPIVLALLGGAPLAMLYRAANTLDSMVGYRNARYLHFGWASARLDDVLNYVPARLCGVLLALAALPQRGLSATRALRAVRVFAARHPSPNSGIPESAVAGALGIELGGLNVYFGRPSERARLGWPLRALEADDILRAIRLLYGVSIVMFAAFAAAAGGVIRWGW</sequence>
<evidence type="ECO:0000256" key="6">
    <source>
        <dbReference type="ARBA" id="ARBA00022692"/>
    </source>
</evidence>
<dbReference type="Proteomes" id="UP000621560">
    <property type="component" value="Unassembled WGS sequence"/>
</dbReference>
<comment type="function">
    <text evidence="9">Converts cobyric acid to cobinamide by the addition of aminopropanol on the F carboxylic group.</text>
</comment>
<keyword evidence="5 9" id="KW-0169">Cobalamin biosynthesis</keyword>
<comment type="caution">
    <text evidence="10">The sequence shown here is derived from an EMBL/GenBank/DDBJ whole genome shotgun (WGS) entry which is preliminary data.</text>
</comment>
<evidence type="ECO:0000256" key="8">
    <source>
        <dbReference type="ARBA" id="ARBA00023136"/>
    </source>
</evidence>
<dbReference type="RefSeq" id="WP_190919482.1">
    <property type="nucleotide sequence ID" value="NZ_JACXIZ010000027.1"/>
</dbReference>
<evidence type="ECO:0000313" key="10">
    <source>
        <dbReference type="EMBL" id="MBD2846786.1"/>
    </source>
</evidence>
<evidence type="ECO:0000313" key="11">
    <source>
        <dbReference type="Proteomes" id="UP000621560"/>
    </source>
</evidence>
<feature type="transmembrane region" description="Helical" evidence="9">
    <location>
        <begin position="63"/>
        <end position="84"/>
    </location>
</feature>
<organism evidence="10 11">
    <name type="scientific">Paenibacillus sabuli</name>
    <dbReference type="NCBI Taxonomy" id="2772509"/>
    <lineage>
        <taxon>Bacteria</taxon>
        <taxon>Bacillati</taxon>
        <taxon>Bacillota</taxon>
        <taxon>Bacilli</taxon>
        <taxon>Bacillales</taxon>
        <taxon>Paenibacillaceae</taxon>
        <taxon>Paenibacillus</taxon>
    </lineage>
</organism>
<evidence type="ECO:0000256" key="4">
    <source>
        <dbReference type="ARBA" id="ARBA00022475"/>
    </source>
</evidence>
<accession>A0A927BVR0</accession>
<keyword evidence="7 9" id="KW-1133">Transmembrane helix</keyword>
<keyword evidence="8 9" id="KW-0472">Membrane</keyword>
<evidence type="ECO:0000256" key="5">
    <source>
        <dbReference type="ARBA" id="ARBA00022573"/>
    </source>
</evidence>
<evidence type="ECO:0000256" key="3">
    <source>
        <dbReference type="ARBA" id="ARBA00006263"/>
    </source>
</evidence>
<feature type="transmembrane region" description="Helical" evidence="9">
    <location>
        <begin position="90"/>
        <end position="109"/>
    </location>
</feature>
<keyword evidence="6 9" id="KW-0812">Transmembrane</keyword>
<dbReference type="NCBIfam" id="TIGR00380">
    <property type="entry name" value="cobal_cbiB"/>
    <property type="match status" value="1"/>
</dbReference>
<dbReference type="GO" id="GO:0005886">
    <property type="term" value="C:plasma membrane"/>
    <property type="evidence" value="ECO:0007669"/>
    <property type="project" value="UniProtKB-SubCell"/>
</dbReference>
<evidence type="ECO:0000256" key="9">
    <source>
        <dbReference type="HAMAP-Rule" id="MF_00024"/>
    </source>
</evidence>
<dbReference type="EMBL" id="JACXIZ010000027">
    <property type="protein sequence ID" value="MBD2846786.1"/>
    <property type="molecule type" value="Genomic_DNA"/>
</dbReference>
<keyword evidence="11" id="KW-1185">Reference proteome</keyword>
<dbReference type="GO" id="GO:0048472">
    <property type="term" value="F:threonine-phosphate decarboxylase activity"/>
    <property type="evidence" value="ECO:0007669"/>
    <property type="project" value="InterPro"/>
</dbReference>
<dbReference type="GO" id="GO:0009236">
    <property type="term" value="P:cobalamin biosynthetic process"/>
    <property type="evidence" value="ECO:0007669"/>
    <property type="project" value="UniProtKB-UniRule"/>
</dbReference>
<protein>
    <recommendedName>
        <fullName evidence="9">Cobalamin biosynthesis protein CobD</fullName>
    </recommendedName>
</protein>
<keyword evidence="4 9" id="KW-1003">Cell membrane</keyword>
<evidence type="ECO:0000256" key="1">
    <source>
        <dbReference type="ARBA" id="ARBA00004651"/>
    </source>
</evidence>
<comment type="similarity">
    <text evidence="3 9">Belongs to the CobD/CbiB family.</text>
</comment>
<dbReference type="PANTHER" id="PTHR34308">
    <property type="entry name" value="COBALAMIN BIOSYNTHESIS PROTEIN CBIB"/>
    <property type="match status" value="1"/>
</dbReference>
<feature type="transmembrane region" description="Helical" evidence="9">
    <location>
        <begin position="305"/>
        <end position="325"/>
    </location>
</feature>
<evidence type="ECO:0000256" key="7">
    <source>
        <dbReference type="ARBA" id="ARBA00022989"/>
    </source>
</evidence>